<evidence type="ECO:0000256" key="3">
    <source>
        <dbReference type="ARBA" id="ARBA00013036"/>
    </source>
</evidence>
<dbReference type="SUPFAM" id="SSF103263">
    <property type="entry name" value="Chorismate synthase, AroC"/>
    <property type="match status" value="1"/>
</dbReference>
<dbReference type="Pfam" id="PF01264">
    <property type="entry name" value="Chorismate_synt"/>
    <property type="match status" value="1"/>
</dbReference>
<dbReference type="InterPro" id="IPR035904">
    <property type="entry name" value="Chorismate_synth_AroC_sf"/>
</dbReference>
<dbReference type="InterPro" id="IPR000453">
    <property type="entry name" value="Chorismate_synth"/>
</dbReference>
<name>A0A644U2Z5_9ZZZZ</name>
<dbReference type="PROSITE" id="PS00788">
    <property type="entry name" value="CHORISMATE_SYNTHASE_2"/>
    <property type="match status" value="1"/>
</dbReference>
<dbReference type="PANTHER" id="PTHR21085">
    <property type="entry name" value="CHORISMATE SYNTHASE"/>
    <property type="match status" value="1"/>
</dbReference>
<dbReference type="PROSITE" id="PS00787">
    <property type="entry name" value="CHORISMATE_SYNTHASE_1"/>
    <property type="match status" value="1"/>
</dbReference>
<dbReference type="GO" id="GO:0008652">
    <property type="term" value="P:amino acid biosynthetic process"/>
    <property type="evidence" value="ECO:0007669"/>
    <property type="project" value="UniProtKB-KW"/>
</dbReference>
<sequence>MNTFGHRFRFTTFGESHGKALGCIVDGVPAGIRIDEEFIQSEMDRRKPGQNKFATQRKEGDVVEILSGVFEGITTGTSISMIIFNENQKSGDYSNIKDLFRPGHADFTYFNKYGIRDYRGGGRSSARETAARVAAGAIAKLLLKELNIDIRSGICEINGIQASNFYFENVKDSEIYALDKSVEEKQKNAILEARNSHNSVGGVALVNVRNCPIGLGEPLYFKLDSQIANAMMSINAVKAVEIGDGILASKVLGYDNNDQIRKTGFKTNHSGGILGGISNGDEINVKVYFKATPSIFIEQETIDIYNNEVNCNLKGRHDPCVAVRGSVVAESMMALVLADMVLLNLSSKIENIKKVYEK</sequence>
<reference evidence="7" key="1">
    <citation type="submission" date="2019-08" db="EMBL/GenBank/DDBJ databases">
        <authorList>
            <person name="Kucharzyk K."/>
            <person name="Murdoch R.W."/>
            <person name="Higgins S."/>
            <person name="Loffler F."/>
        </authorList>
    </citation>
    <scope>NUCLEOTIDE SEQUENCE</scope>
</reference>
<dbReference type="EMBL" id="VSSQ01000074">
    <property type="protein sequence ID" value="MPL73614.1"/>
    <property type="molecule type" value="Genomic_DNA"/>
</dbReference>
<evidence type="ECO:0000256" key="5">
    <source>
        <dbReference type="ARBA" id="ARBA00023141"/>
    </source>
</evidence>
<accession>A0A644U2Z5</accession>
<dbReference type="HAMAP" id="MF_00300">
    <property type="entry name" value="Chorismate_synth"/>
    <property type="match status" value="1"/>
</dbReference>
<dbReference type="AlphaFoldDB" id="A0A644U2Z5"/>
<dbReference type="GO" id="GO:0005829">
    <property type="term" value="C:cytosol"/>
    <property type="evidence" value="ECO:0007669"/>
    <property type="project" value="TreeGrafter"/>
</dbReference>
<dbReference type="UniPathway" id="UPA00053">
    <property type="reaction ID" value="UER00090"/>
</dbReference>
<keyword evidence="4" id="KW-0028">Amino-acid biosynthesis</keyword>
<dbReference type="CDD" id="cd07304">
    <property type="entry name" value="Chorismate_synthase"/>
    <property type="match status" value="1"/>
</dbReference>
<dbReference type="EC" id="4.2.3.5" evidence="3"/>
<keyword evidence="5" id="KW-0057">Aromatic amino acid biosynthesis</keyword>
<gene>
    <name evidence="7" type="primary">aroC_9</name>
    <name evidence="7" type="ORF">SDC9_19419</name>
</gene>
<comment type="pathway">
    <text evidence="1">Metabolic intermediate biosynthesis; chorismate biosynthesis; chorismate from D-erythrose 4-phosphate and phosphoenolpyruvate: step 7/7.</text>
</comment>
<dbReference type="GO" id="GO:0010181">
    <property type="term" value="F:FMN binding"/>
    <property type="evidence" value="ECO:0007669"/>
    <property type="project" value="TreeGrafter"/>
</dbReference>
<proteinExistence type="inferred from homology"/>
<evidence type="ECO:0000313" key="7">
    <source>
        <dbReference type="EMBL" id="MPL73614.1"/>
    </source>
</evidence>
<organism evidence="7">
    <name type="scientific">bioreactor metagenome</name>
    <dbReference type="NCBI Taxonomy" id="1076179"/>
    <lineage>
        <taxon>unclassified sequences</taxon>
        <taxon>metagenomes</taxon>
        <taxon>ecological metagenomes</taxon>
    </lineage>
</organism>
<protein>
    <recommendedName>
        <fullName evidence="3">chorismate synthase</fullName>
        <ecNumber evidence="3">4.2.3.5</ecNumber>
    </recommendedName>
</protein>
<dbReference type="PROSITE" id="PS00789">
    <property type="entry name" value="CHORISMATE_SYNTHASE_3"/>
    <property type="match status" value="1"/>
</dbReference>
<dbReference type="NCBIfam" id="TIGR00033">
    <property type="entry name" value="aroC"/>
    <property type="match status" value="1"/>
</dbReference>
<dbReference type="GO" id="GO:0009423">
    <property type="term" value="P:chorismate biosynthetic process"/>
    <property type="evidence" value="ECO:0007669"/>
    <property type="project" value="UniProtKB-UniPathway"/>
</dbReference>
<dbReference type="InterPro" id="IPR020541">
    <property type="entry name" value="Chorismate_synthase_CS"/>
</dbReference>
<evidence type="ECO:0000256" key="1">
    <source>
        <dbReference type="ARBA" id="ARBA00005044"/>
    </source>
</evidence>
<evidence type="ECO:0000256" key="2">
    <source>
        <dbReference type="ARBA" id="ARBA00008014"/>
    </source>
</evidence>
<evidence type="ECO:0000256" key="6">
    <source>
        <dbReference type="ARBA" id="ARBA00023239"/>
    </source>
</evidence>
<dbReference type="Gene3D" id="3.60.150.10">
    <property type="entry name" value="Chorismate synthase AroC"/>
    <property type="match status" value="1"/>
</dbReference>
<dbReference type="GO" id="GO:0004107">
    <property type="term" value="F:chorismate synthase activity"/>
    <property type="evidence" value="ECO:0007669"/>
    <property type="project" value="UniProtKB-EC"/>
</dbReference>
<comment type="caution">
    <text evidence="7">The sequence shown here is derived from an EMBL/GenBank/DDBJ whole genome shotgun (WGS) entry which is preliminary data.</text>
</comment>
<keyword evidence="6 7" id="KW-0456">Lyase</keyword>
<dbReference type="PANTHER" id="PTHR21085:SF0">
    <property type="entry name" value="CHORISMATE SYNTHASE"/>
    <property type="match status" value="1"/>
</dbReference>
<evidence type="ECO:0000256" key="4">
    <source>
        <dbReference type="ARBA" id="ARBA00022605"/>
    </source>
</evidence>
<comment type="similarity">
    <text evidence="2">Belongs to the chorismate synthase family.</text>
</comment>
<dbReference type="GO" id="GO:0009073">
    <property type="term" value="P:aromatic amino acid family biosynthetic process"/>
    <property type="evidence" value="ECO:0007669"/>
    <property type="project" value="UniProtKB-KW"/>
</dbReference>
<dbReference type="NCBIfam" id="NF003793">
    <property type="entry name" value="PRK05382.1"/>
    <property type="match status" value="1"/>
</dbReference>
<dbReference type="PIRSF" id="PIRSF001456">
    <property type="entry name" value="Chorismate_synth"/>
    <property type="match status" value="1"/>
</dbReference>